<comment type="caution">
    <text evidence="4">The sequence shown here is derived from an EMBL/GenBank/DDBJ whole genome shotgun (WGS) entry which is preliminary data.</text>
</comment>
<dbReference type="Proteomes" id="UP001183619">
    <property type="component" value="Unassembled WGS sequence"/>
</dbReference>
<gene>
    <name evidence="1" type="ORF">J2S37_000643</name>
    <name evidence="2" type="ORF">J2S37_000772</name>
    <name evidence="3" type="ORF">J2S37_000868</name>
    <name evidence="4" type="ORF">J2S37_001116</name>
</gene>
<proteinExistence type="predicted"/>
<evidence type="ECO:0000313" key="4">
    <source>
        <dbReference type="EMBL" id="MDR7354578.1"/>
    </source>
</evidence>
<dbReference type="EMBL" id="JAVDYF010000001">
    <property type="protein sequence ID" value="MDR7354578.1"/>
    <property type="molecule type" value="Genomic_DNA"/>
</dbReference>
<dbReference type="EMBL" id="JAVDYF010000001">
    <property type="protein sequence ID" value="MDR7354330.1"/>
    <property type="molecule type" value="Genomic_DNA"/>
</dbReference>
<name>A0ABU2B7J3_9CORY</name>
<evidence type="ECO:0000313" key="5">
    <source>
        <dbReference type="Proteomes" id="UP001183619"/>
    </source>
</evidence>
<evidence type="ECO:0000313" key="2">
    <source>
        <dbReference type="EMBL" id="MDR7354234.1"/>
    </source>
</evidence>
<evidence type="ECO:0000313" key="3">
    <source>
        <dbReference type="EMBL" id="MDR7354330.1"/>
    </source>
</evidence>
<organism evidence="4 5">
    <name type="scientific">Corynebacterium felinum</name>
    <dbReference type="NCBI Taxonomy" id="131318"/>
    <lineage>
        <taxon>Bacteria</taxon>
        <taxon>Bacillati</taxon>
        <taxon>Actinomycetota</taxon>
        <taxon>Actinomycetes</taxon>
        <taxon>Mycobacteriales</taxon>
        <taxon>Corynebacteriaceae</taxon>
        <taxon>Corynebacterium</taxon>
    </lineage>
</organism>
<dbReference type="EMBL" id="JAVDYF010000001">
    <property type="protein sequence ID" value="MDR7354105.1"/>
    <property type="molecule type" value="Genomic_DNA"/>
</dbReference>
<evidence type="ECO:0000313" key="1">
    <source>
        <dbReference type="EMBL" id="MDR7354105.1"/>
    </source>
</evidence>
<keyword evidence="5" id="KW-1185">Reference proteome</keyword>
<protein>
    <submittedName>
        <fullName evidence="4">Uncharacterized protein</fullName>
    </submittedName>
</protein>
<sequence>MRLLLVVIFAEIAINLARMVFGAHVHHGLSD</sequence>
<dbReference type="EMBL" id="JAVDYF010000001">
    <property type="protein sequence ID" value="MDR7354234.1"/>
    <property type="molecule type" value="Genomic_DNA"/>
</dbReference>
<reference evidence="4 5" key="1">
    <citation type="submission" date="2023-07" db="EMBL/GenBank/DDBJ databases">
        <title>Sequencing the genomes of 1000 actinobacteria strains.</title>
        <authorList>
            <person name="Klenk H.-P."/>
        </authorList>
    </citation>
    <scope>NUCLEOTIDE SEQUENCE [LARGE SCALE GENOMIC DNA]</scope>
    <source>
        <strain evidence="4 5">DSM 44508</strain>
    </source>
</reference>
<accession>A0ABU2B7J3</accession>